<feature type="compositionally biased region" description="Acidic residues" evidence="1">
    <location>
        <begin position="223"/>
        <end position="232"/>
    </location>
</feature>
<dbReference type="RefSeq" id="WP_338236017.1">
    <property type="nucleotide sequence ID" value="NZ_BQKE01000001.1"/>
</dbReference>
<reference evidence="2 3" key="1">
    <citation type="submission" date="2021-12" db="EMBL/GenBank/DDBJ databases">
        <title>Genome sequencing of bacteria with rrn-lacking chromosome and rrn-plasmid.</title>
        <authorList>
            <person name="Anda M."/>
            <person name="Iwasaki W."/>
        </authorList>
    </citation>
    <scope>NUCLEOTIDE SEQUENCE [LARGE SCALE GENOMIC DNA]</scope>
    <source>
        <strain evidence="2 3">NBRC 15940</strain>
    </source>
</reference>
<gene>
    <name evidence="2" type="ORF">PEDI_07190</name>
</gene>
<protein>
    <submittedName>
        <fullName evidence="2">Uncharacterized protein</fullName>
    </submittedName>
</protein>
<keyword evidence="3" id="KW-1185">Reference proteome</keyword>
<comment type="caution">
    <text evidence="2">The sequence shown here is derived from an EMBL/GenBank/DDBJ whole genome shotgun (WGS) entry which is preliminary data.</text>
</comment>
<organism evidence="2 3">
    <name type="scientific">Persicobacter diffluens</name>
    <dbReference type="NCBI Taxonomy" id="981"/>
    <lineage>
        <taxon>Bacteria</taxon>
        <taxon>Pseudomonadati</taxon>
        <taxon>Bacteroidota</taxon>
        <taxon>Cytophagia</taxon>
        <taxon>Cytophagales</taxon>
        <taxon>Persicobacteraceae</taxon>
        <taxon>Persicobacter</taxon>
    </lineage>
</organism>
<evidence type="ECO:0000313" key="2">
    <source>
        <dbReference type="EMBL" id="GJM60167.1"/>
    </source>
</evidence>
<sequence length="232" mass="26212">MLGSMSCRKQNICPAYHSAFIFDTLVADQTFSTMDRDGNPLFPETRGRKTKGGIRKSPPVYAFWQKKDKPMTIPMEYKYARDREVEGPMDGEMEEATYAMAAADTVEFGEVNPALFADTTQVAQQKDTVEHHFNEDQIVYLRYFLDYLPAPRAQAPTQLDENGQPMEHIEGGTSATNIGGGKEKKSWWPFGKKKKKAKEKQEEVDPAASPNQDQGVMVPQLVNDDEDDLYDD</sequence>
<evidence type="ECO:0000256" key="1">
    <source>
        <dbReference type="SAM" id="MobiDB-lite"/>
    </source>
</evidence>
<evidence type="ECO:0000313" key="3">
    <source>
        <dbReference type="Proteomes" id="UP001310022"/>
    </source>
</evidence>
<feature type="region of interest" description="Disordered" evidence="1">
    <location>
        <begin position="155"/>
        <end position="232"/>
    </location>
</feature>
<name>A0AAN4VWD5_9BACT</name>
<proteinExistence type="predicted"/>
<accession>A0AAN4VWD5</accession>
<dbReference type="Proteomes" id="UP001310022">
    <property type="component" value="Unassembled WGS sequence"/>
</dbReference>
<dbReference type="AlphaFoldDB" id="A0AAN4VWD5"/>
<dbReference type="EMBL" id="BQKE01000001">
    <property type="protein sequence ID" value="GJM60167.1"/>
    <property type="molecule type" value="Genomic_DNA"/>
</dbReference>